<protein>
    <submittedName>
        <fullName evidence="1">Uncharacterized protein</fullName>
    </submittedName>
</protein>
<evidence type="ECO:0000313" key="1">
    <source>
        <dbReference type="EMBL" id="MEC4176211.1"/>
    </source>
</evidence>
<sequence length="213" mass="23998">MSSEFYNKGIAKKIIRYLDQANLSGGMRYLMRLDNADMVEGINSALCSVLDEHGRRQDYVLRSDEGFEIYRTLKADFNGHTVVFAAQIDEQMKVDFLATLRNRASDEGFVIVCMSSHKLDTVDSAMQDLSEPGMPFHEDTLRSDIQSFVDSDALCVGDRTLLDFALARHANDRYSEKSSVSGYETFLSIEERGVVRPEDYISLGLLPDVDGIR</sequence>
<proteinExistence type="predicted"/>
<dbReference type="RefSeq" id="WP_338210396.1">
    <property type="nucleotide sequence ID" value="NZ_JAYMFF010000012.1"/>
</dbReference>
<name>A0ABU6IIK8_9ACTN</name>
<dbReference type="EMBL" id="JAYMFF010000012">
    <property type="protein sequence ID" value="MEC4176211.1"/>
    <property type="molecule type" value="Genomic_DNA"/>
</dbReference>
<keyword evidence="2" id="KW-1185">Reference proteome</keyword>
<reference evidence="1 2" key="1">
    <citation type="submission" date="2024-01" db="EMBL/GenBank/DDBJ databases">
        <title>novel species in genus Adlercreutzia.</title>
        <authorList>
            <person name="Liu X."/>
        </authorList>
    </citation>
    <scope>NUCLEOTIDE SEQUENCE [LARGE SCALE GENOMIC DNA]</scope>
    <source>
        <strain evidence="1 2">R7</strain>
    </source>
</reference>
<comment type="caution">
    <text evidence="1">The sequence shown here is derived from an EMBL/GenBank/DDBJ whole genome shotgun (WGS) entry which is preliminary data.</text>
</comment>
<dbReference type="Proteomes" id="UP001349994">
    <property type="component" value="Unassembled WGS sequence"/>
</dbReference>
<accession>A0ABU6IIK8</accession>
<gene>
    <name evidence="1" type="ORF">VIN30_07095</name>
</gene>
<evidence type="ECO:0000313" key="2">
    <source>
        <dbReference type="Proteomes" id="UP001349994"/>
    </source>
</evidence>
<organism evidence="1 2">
    <name type="scientific">Adlercreutzia wanghongyangiae</name>
    <dbReference type="NCBI Taxonomy" id="3111451"/>
    <lineage>
        <taxon>Bacteria</taxon>
        <taxon>Bacillati</taxon>
        <taxon>Actinomycetota</taxon>
        <taxon>Coriobacteriia</taxon>
        <taxon>Eggerthellales</taxon>
        <taxon>Eggerthellaceae</taxon>
        <taxon>Adlercreutzia</taxon>
    </lineage>
</organism>